<dbReference type="RefSeq" id="WP_249514540.1">
    <property type="nucleotide sequence ID" value="NZ_CP093366.1"/>
</dbReference>
<dbReference type="CDD" id="cd05009">
    <property type="entry name" value="SIS_GlmS_GlmD_2"/>
    <property type="match status" value="1"/>
</dbReference>
<dbReference type="PANTHER" id="PTHR10937:SF17">
    <property type="entry name" value="GLUCOSAMINE-FRUCTOSE-6-PHOSPHATE AMINOTRANSFERASE"/>
    <property type="match status" value="1"/>
</dbReference>
<name>A0ABY4P9H2_9LACO</name>
<sequence length="352" mass="39440">MNLIQQALQQTPTQLVQLMAGSQELFARVVQRPLQQIILTGSGTSYHSGVQMQELMRQKSGIKVQTAYPFLLTDAYLQGLDAQTLFIGISQGGSSLSTFEAMQRAQQAGCTIATMAGQPQAYLDQLADEVLTVDLGEETAGAKTKGYYATKLNLLLLAEYLGVANHHLTKVQFEQDLQALHQVLQQFDHAYERSQQWVRAHQLDFAKTHDLRIVGPANSYGDTLESALKLLETWRIPVTGYEFNEFIHGIYNAIDAQSTIFFIDDGSEPRLAKMLEVLGKWTSQLYVVDLSQQMTEHHFGYDVQVLPAFTTFIEPLVFQLMAALVPESKGIDPSHPKDPQFHTELSSKKFNR</sequence>
<dbReference type="PROSITE" id="PS51464">
    <property type="entry name" value="SIS"/>
    <property type="match status" value="1"/>
</dbReference>
<dbReference type="InterPro" id="IPR001347">
    <property type="entry name" value="SIS_dom"/>
</dbReference>
<evidence type="ECO:0000313" key="5">
    <source>
        <dbReference type="Proteomes" id="UP000831495"/>
    </source>
</evidence>
<reference evidence="4" key="1">
    <citation type="journal article" date="2022" name="Int. J. Syst. Evol. Microbiol.">
        <title>Apilactobacillus apisilvae sp. nov., Nicolia spurrieriana gen. nov. sp. nov., Bombilactobacillus folatiphilus sp. nov. and Bombilactobacillus thymidiniphilus sp. nov., four new lactic acid bacterial isolates from stingless bees Tetragonula carbonaria and Austroplebeia australis.</title>
        <authorList>
            <person name="Oliphant S.A."/>
            <person name="Watson-Haigh N.S."/>
            <person name="Sumby K.M."/>
            <person name="Gardner J."/>
            <person name="Groom S."/>
            <person name="Jiranek V."/>
        </authorList>
    </citation>
    <scope>NUCLEOTIDE SEQUENCE</scope>
    <source>
        <strain evidence="4">SG4_D2</strain>
    </source>
</reference>
<keyword evidence="1" id="KW-0677">Repeat</keyword>
<dbReference type="Gene3D" id="3.40.50.10490">
    <property type="entry name" value="Glucose-6-phosphate isomerase like protein, domain 1"/>
    <property type="match status" value="2"/>
</dbReference>
<dbReference type="PANTHER" id="PTHR10937">
    <property type="entry name" value="GLUCOSAMINE--FRUCTOSE-6-PHOSPHATE AMINOTRANSFERASE, ISOMERIZING"/>
    <property type="match status" value="1"/>
</dbReference>
<evidence type="ECO:0000256" key="2">
    <source>
        <dbReference type="SAM" id="MobiDB-lite"/>
    </source>
</evidence>
<dbReference type="InterPro" id="IPR035466">
    <property type="entry name" value="GlmS/AgaS_SIS"/>
</dbReference>
<proteinExistence type="predicted"/>
<feature type="domain" description="SIS" evidence="3">
    <location>
        <begin position="26"/>
        <end position="167"/>
    </location>
</feature>
<dbReference type="Pfam" id="PF01380">
    <property type="entry name" value="SIS"/>
    <property type="match status" value="1"/>
</dbReference>
<accession>A0ABY4P9H2</accession>
<protein>
    <submittedName>
        <fullName evidence="4">SIS domain-containing protein</fullName>
    </submittedName>
</protein>
<evidence type="ECO:0000259" key="3">
    <source>
        <dbReference type="PROSITE" id="PS51464"/>
    </source>
</evidence>
<dbReference type="Proteomes" id="UP000831495">
    <property type="component" value="Chromosome"/>
</dbReference>
<evidence type="ECO:0000256" key="1">
    <source>
        <dbReference type="ARBA" id="ARBA00022737"/>
    </source>
</evidence>
<gene>
    <name evidence="4" type="ORF">MOO45_00845</name>
</gene>
<keyword evidence="5" id="KW-1185">Reference proteome</keyword>
<evidence type="ECO:0000313" key="4">
    <source>
        <dbReference type="EMBL" id="UQS82271.1"/>
    </source>
</evidence>
<dbReference type="InterPro" id="IPR046348">
    <property type="entry name" value="SIS_dom_sf"/>
</dbReference>
<feature type="region of interest" description="Disordered" evidence="2">
    <location>
        <begin position="331"/>
        <end position="352"/>
    </location>
</feature>
<organism evidence="4 5">
    <name type="scientific">Bombilactobacillus folatiphilus</name>
    <dbReference type="NCBI Taxonomy" id="2923362"/>
    <lineage>
        <taxon>Bacteria</taxon>
        <taxon>Bacillati</taxon>
        <taxon>Bacillota</taxon>
        <taxon>Bacilli</taxon>
        <taxon>Lactobacillales</taxon>
        <taxon>Lactobacillaceae</taxon>
        <taxon>Bombilactobacillus</taxon>
    </lineage>
</organism>
<dbReference type="CDD" id="cd05008">
    <property type="entry name" value="SIS_GlmS_GlmD_1"/>
    <property type="match status" value="1"/>
</dbReference>
<dbReference type="EMBL" id="CP093366">
    <property type="protein sequence ID" value="UQS82271.1"/>
    <property type="molecule type" value="Genomic_DNA"/>
</dbReference>
<dbReference type="SUPFAM" id="SSF53697">
    <property type="entry name" value="SIS domain"/>
    <property type="match status" value="1"/>
</dbReference>
<dbReference type="InterPro" id="IPR035490">
    <property type="entry name" value="GlmS/FrlB_SIS"/>
</dbReference>